<reference evidence="2" key="2">
    <citation type="submission" date="2023-11" db="UniProtKB">
        <authorList>
            <consortium name="WormBaseParasite"/>
        </authorList>
    </citation>
    <scope>IDENTIFICATION</scope>
</reference>
<dbReference type="AlphaFoldDB" id="A0AA85GJU4"/>
<accession>A0AA85GJU4</accession>
<reference evidence="1" key="1">
    <citation type="submission" date="2022-06" db="EMBL/GenBank/DDBJ databases">
        <authorList>
            <person name="Berger JAMES D."/>
            <person name="Berger JAMES D."/>
        </authorList>
    </citation>
    <scope>NUCLEOTIDE SEQUENCE [LARGE SCALE GENOMIC DNA]</scope>
</reference>
<evidence type="ECO:0000313" key="2">
    <source>
        <dbReference type="WBParaSite" id="SRDH1_97990.1"/>
    </source>
</evidence>
<protein>
    <submittedName>
        <fullName evidence="2">Uncharacterized protein</fullName>
    </submittedName>
</protein>
<name>A0AA85GJU4_9TREM</name>
<dbReference type="WBParaSite" id="SRDH1_97990.1">
    <property type="protein sequence ID" value="SRDH1_97990.1"/>
    <property type="gene ID" value="SRDH1_97990"/>
</dbReference>
<keyword evidence="1" id="KW-1185">Reference proteome</keyword>
<dbReference type="Proteomes" id="UP000050792">
    <property type="component" value="Unassembled WGS sequence"/>
</dbReference>
<proteinExistence type="predicted"/>
<evidence type="ECO:0000313" key="1">
    <source>
        <dbReference type="Proteomes" id="UP000050792"/>
    </source>
</evidence>
<organism evidence="1 2">
    <name type="scientific">Schistosoma rodhaini</name>
    <dbReference type="NCBI Taxonomy" id="6188"/>
    <lineage>
        <taxon>Eukaryota</taxon>
        <taxon>Metazoa</taxon>
        <taxon>Spiralia</taxon>
        <taxon>Lophotrochozoa</taxon>
        <taxon>Platyhelminthes</taxon>
        <taxon>Trematoda</taxon>
        <taxon>Digenea</taxon>
        <taxon>Strigeidida</taxon>
        <taxon>Schistosomatoidea</taxon>
        <taxon>Schistosomatidae</taxon>
        <taxon>Schistosoma</taxon>
    </lineage>
</organism>
<sequence>MSLDETFLHVCILTTGDYHIVEFVHCSPKRSSGNVCRNIETDVFLLYSWHLNMYLCITCGAFKGIKQRVPCIL</sequence>